<evidence type="ECO:0000256" key="3">
    <source>
        <dbReference type="ARBA" id="ARBA00022475"/>
    </source>
</evidence>
<comment type="similarity">
    <text evidence="8">Belongs to the binding-protein-dependent transport system permease family.</text>
</comment>
<sequence length="269" mass="28473">MREDADRIALPFKLGAALALAVLLVPVAIVILTGLNAGDYLTFPPQGLSLRWVEAFLTSPTFVPAYLFSFKLAGAATLISTLIGTMAAIFLARTKGRMTSLLRGLFVLPLVLPGVVLGLALYVFFATSDIGLARSFAGLLVGHVIVTTPLVIATVTAAMVDFDRSLEDAARALGASPLQAFLKVTLPIVAPGISAGALFAFIVSFGQFEVTLFLATPDQQPLPIAIYTSLRYRFEPTAAAAGIFAIALVIVSTILSSRLVDFRRLFGGR</sequence>
<dbReference type="PROSITE" id="PS50928">
    <property type="entry name" value="ABC_TM1"/>
    <property type="match status" value="1"/>
</dbReference>
<dbReference type="Pfam" id="PF00528">
    <property type="entry name" value="BPD_transp_1"/>
    <property type="match status" value="1"/>
</dbReference>
<evidence type="ECO:0000256" key="1">
    <source>
        <dbReference type="ARBA" id="ARBA00004429"/>
    </source>
</evidence>
<feature type="domain" description="ABC transmembrane type-1" evidence="9">
    <location>
        <begin position="66"/>
        <end position="256"/>
    </location>
</feature>
<keyword evidence="6 8" id="KW-1133">Transmembrane helix</keyword>
<dbReference type="GO" id="GO:0005886">
    <property type="term" value="C:plasma membrane"/>
    <property type="evidence" value="ECO:0007669"/>
    <property type="project" value="UniProtKB-SubCell"/>
</dbReference>
<name>A0A916ZH62_9HYPH</name>
<feature type="transmembrane region" description="Helical" evidence="8">
    <location>
        <begin position="104"/>
        <end position="125"/>
    </location>
</feature>
<dbReference type="Proteomes" id="UP000644699">
    <property type="component" value="Unassembled WGS sequence"/>
</dbReference>
<keyword evidence="7 8" id="KW-0472">Membrane</keyword>
<dbReference type="AlphaFoldDB" id="A0A916ZH62"/>
<gene>
    <name evidence="10" type="ORF">GCM10011390_13190</name>
</gene>
<dbReference type="Gene3D" id="1.10.3720.10">
    <property type="entry name" value="MetI-like"/>
    <property type="match status" value="1"/>
</dbReference>
<keyword evidence="2 8" id="KW-0813">Transport</keyword>
<dbReference type="InterPro" id="IPR000515">
    <property type="entry name" value="MetI-like"/>
</dbReference>
<proteinExistence type="inferred from homology"/>
<dbReference type="PANTHER" id="PTHR43357:SF4">
    <property type="entry name" value="INNER MEMBRANE ABC TRANSPORTER PERMEASE PROTEIN YDCV"/>
    <property type="match status" value="1"/>
</dbReference>
<evidence type="ECO:0000256" key="8">
    <source>
        <dbReference type="RuleBase" id="RU363032"/>
    </source>
</evidence>
<dbReference type="GO" id="GO:0055085">
    <property type="term" value="P:transmembrane transport"/>
    <property type="evidence" value="ECO:0007669"/>
    <property type="project" value="InterPro"/>
</dbReference>
<keyword evidence="4" id="KW-0997">Cell inner membrane</keyword>
<evidence type="ECO:0000256" key="6">
    <source>
        <dbReference type="ARBA" id="ARBA00022989"/>
    </source>
</evidence>
<evidence type="ECO:0000313" key="10">
    <source>
        <dbReference type="EMBL" id="GGD95762.1"/>
    </source>
</evidence>
<dbReference type="PANTHER" id="PTHR43357">
    <property type="entry name" value="INNER MEMBRANE ABC TRANSPORTER PERMEASE PROTEIN YDCV"/>
    <property type="match status" value="1"/>
</dbReference>
<reference evidence="10" key="2">
    <citation type="submission" date="2020-09" db="EMBL/GenBank/DDBJ databases">
        <authorList>
            <person name="Sun Q."/>
            <person name="Zhou Y."/>
        </authorList>
    </citation>
    <scope>NUCLEOTIDE SEQUENCE</scope>
    <source>
        <strain evidence="10">CGMCC 1.15367</strain>
    </source>
</reference>
<evidence type="ECO:0000313" key="11">
    <source>
        <dbReference type="Proteomes" id="UP000644699"/>
    </source>
</evidence>
<organism evidence="10 11">
    <name type="scientific">Aureimonas endophytica</name>
    <dbReference type="NCBI Taxonomy" id="2027858"/>
    <lineage>
        <taxon>Bacteria</taxon>
        <taxon>Pseudomonadati</taxon>
        <taxon>Pseudomonadota</taxon>
        <taxon>Alphaproteobacteria</taxon>
        <taxon>Hyphomicrobiales</taxon>
        <taxon>Aurantimonadaceae</taxon>
        <taxon>Aureimonas</taxon>
    </lineage>
</organism>
<comment type="subcellular location">
    <subcellularLocation>
        <location evidence="1">Cell inner membrane</location>
        <topology evidence="1">Multi-pass membrane protein</topology>
    </subcellularLocation>
    <subcellularLocation>
        <location evidence="8">Cell membrane</location>
        <topology evidence="8">Multi-pass membrane protein</topology>
    </subcellularLocation>
</comment>
<evidence type="ECO:0000259" key="9">
    <source>
        <dbReference type="PROSITE" id="PS50928"/>
    </source>
</evidence>
<reference evidence="10" key="1">
    <citation type="journal article" date="2014" name="Int. J. Syst. Evol. Microbiol.">
        <title>Complete genome sequence of Corynebacterium casei LMG S-19264T (=DSM 44701T), isolated from a smear-ripened cheese.</title>
        <authorList>
            <consortium name="US DOE Joint Genome Institute (JGI-PGF)"/>
            <person name="Walter F."/>
            <person name="Albersmeier A."/>
            <person name="Kalinowski J."/>
            <person name="Ruckert C."/>
        </authorList>
    </citation>
    <scope>NUCLEOTIDE SEQUENCE</scope>
    <source>
        <strain evidence="10">CGMCC 1.15367</strain>
    </source>
</reference>
<keyword evidence="5 8" id="KW-0812">Transmembrane</keyword>
<keyword evidence="11" id="KW-1185">Reference proteome</keyword>
<feature type="transmembrane region" description="Helical" evidence="8">
    <location>
        <begin position="238"/>
        <end position="260"/>
    </location>
</feature>
<evidence type="ECO:0000256" key="7">
    <source>
        <dbReference type="ARBA" id="ARBA00023136"/>
    </source>
</evidence>
<evidence type="ECO:0000256" key="4">
    <source>
        <dbReference type="ARBA" id="ARBA00022519"/>
    </source>
</evidence>
<dbReference type="RefSeq" id="WP_188907462.1">
    <property type="nucleotide sequence ID" value="NZ_BMIQ01000002.1"/>
</dbReference>
<dbReference type="EMBL" id="BMIQ01000002">
    <property type="protein sequence ID" value="GGD95762.1"/>
    <property type="molecule type" value="Genomic_DNA"/>
</dbReference>
<accession>A0A916ZH62</accession>
<evidence type="ECO:0000256" key="2">
    <source>
        <dbReference type="ARBA" id="ARBA00022448"/>
    </source>
</evidence>
<feature type="transmembrane region" description="Helical" evidence="8">
    <location>
        <begin position="137"/>
        <end position="160"/>
    </location>
</feature>
<feature type="transmembrane region" description="Helical" evidence="8">
    <location>
        <begin position="72"/>
        <end position="92"/>
    </location>
</feature>
<feature type="transmembrane region" description="Helical" evidence="8">
    <location>
        <begin position="12"/>
        <end position="35"/>
    </location>
</feature>
<keyword evidence="3" id="KW-1003">Cell membrane</keyword>
<dbReference type="InterPro" id="IPR035906">
    <property type="entry name" value="MetI-like_sf"/>
</dbReference>
<dbReference type="SUPFAM" id="SSF161098">
    <property type="entry name" value="MetI-like"/>
    <property type="match status" value="1"/>
</dbReference>
<dbReference type="CDD" id="cd06261">
    <property type="entry name" value="TM_PBP2"/>
    <property type="match status" value="1"/>
</dbReference>
<feature type="transmembrane region" description="Helical" evidence="8">
    <location>
        <begin position="181"/>
        <end position="205"/>
    </location>
</feature>
<protein>
    <submittedName>
        <fullName evidence="10">ABC transporter permease</fullName>
    </submittedName>
</protein>
<evidence type="ECO:0000256" key="5">
    <source>
        <dbReference type="ARBA" id="ARBA00022692"/>
    </source>
</evidence>
<comment type="caution">
    <text evidence="10">The sequence shown here is derived from an EMBL/GenBank/DDBJ whole genome shotgun (WGS) entry which is preliminary data.</text>
</comment>